<evidence type="ECO:0000313" key="3">
    <source>
        <dbReference type="Proteomes" id="UP000176221"/>
    </source>
</evidence>
<dbReference type="Proteomes" id="UP000176221">
    <property type="component" value="Unassembled WGS sequence"/>
</dbReference>
<name>A0A1G2N710_9BACT</name>
<dbReference type="AlphaFoldDB" id="A0A1G2N710"/>
<gene>
    <name evidence="2" type="ORF">A2928_02195</name>
</gene>
<dbReference type="EMBL" id="MHRX01000057">
    <property type="protein sequence ID" value="OHA31908.1"/>
    <property type="molecule type" value="Genomic_DNA"/>
</dbReference>
<dbReference type="PROSITE" id="PS50035">
    <property type="entry name" value="PLD"/>
    <property type="match status" value="2"/>
</dbReference>
<dbReference type="PANTHER" id="PTHR21248:SF22">
    <property type="entry name" value="PHOSPHOLIPASE D"/>
    <property type="match status" value="1"/>
</dbReference>
<evidence type="ECO:0000259" key="1">
    <source>
        <dbReference type="PROSITE" id="PS50035"/>
    </source>
</evidence>
<dbReference type="GO" id="GO:0030572">
    <property type="term" value="F:phosphatidyltransferase activity"/>
    <property type="evidence" value="ECO:0007669"/>
    <property type="project" value="UniProtKB-ARBA"/>
</dbReference>
<dbReference type="Pfam" id="PF13091">
    <property type="entry name" value="PLDc_2"/>
    <property type="match status" value="2"/>
</dbReference>
<organism evidence="2 3">
    <name type="scientific">Candidatus Taylorbacteria bacterium RIFCSPLOWO2_01_FULL_45_15b</name>
    <dbReference type="NCBI Taxonomy" id="1802319"/>
    <lineage>
        <taxon>Bacteria</taxon>
        <taxon>Candidatus Tayloriibacteriota</taxon>
    </lineage>
</organism>
<protein>
    <recommendedName>
        <fullName evidence="1">PLD phosphodiesterase domain-containing protein</fullName>
    </recommendedName>
</protein>
<sequence>MQAKPWKFFLYAPEAWNALLESVRGAKNSIDFEQFIFADTPIGREFAEVFKKKSSEGVAVRLLCDTAGSYGFFNSQLHRELVGAGVNVVFFNHISPWRVHHMSLWIHRDHRKLAIIDGKEVFLGGVGINDNQRLWRDTHLSVTEISFIEQAVALFEAMWRTARDSRFAPFRGGLETRDGFNLVANAPKHGYRHIYYRYVNALRKARGYAYMTTPYFVPPRKFVRAACRAARRGVDVRILLPERSDNFYVDKAGEHLFHILFRSGVRVFRYRSSMLHAKTFVIDGAWASVGSANLDNICLRYNYEITALSSNREFAEAVKGHFLDDLTRSREVDPHEWARRPWIVKVIEFGASLFSEVF</sequence>
<proteinExistence type="predicted"/>
<dbReference type="CDD" id="cd09159">
    <property type="entry name" value="PLDc_ybhO_like_2"/>
    <property type="match status" value="1"/>
</dbReference>
<dbReference type="SMART" id="SM00155">
    <property type="entry name" value="PLDc"/>
    <property type="match status" value="2"/>
</dbReference>
<dbReference type="PANTHER" id="PTHR21248">
    <property type="entry name" value="CARDIOLIPIN SYNTHASE"/>
    <property type="match status" value="1"/>
</dbReference>
<dbReference type="InterPro" id="IPR025202">
    <property type="entry name" value="PLD-like_dom"/>
</dbReference>
<dbReference type="CDD" id="cd09110">
    <property type="entry name" value="PLDc_CLS_1"/>
    <property type="match status" value="1"/>
</dbReference>
<feature type="domain" description="PLD phosphodiesterase" evidence="1">
    <location>
        <begin position="105"/>
        <end position="132"/>
    </location>
</feature>
<dbReference type="InterPro" id="IPR001736">
    <property type="entry name" value="PLipase_D/transphosphatidylase"/>
</dbReference>
<accession>A0A1G2N710</accession>
<dbReference type="GO" id="GO:0032049">
    <property type="term" value="P:cardiolipin biosynthetic process"/>
    <property type="evidence" value="ECO:0007669"/>
    <property type="project" value="UniProtKB-ARBA"/>
</dbReference>
<comment type="caution">
    <text evidence="2">The sequence shown here is derived from an EMBL/GenBank/DDBJ whole genome shotgun (WGS) entry which is preliminary data.</text>
</comment>
<reference evidence="2 3" key="1">
    <citation type="journal article" date="2016" name="Nat. Commun.">
        <title>Thousands of microbial genomes shed light on interconnected biogeochemical processes in an aquifer system.</title>
        <authorList>
            <person name="Anantharaman K."/>
            <person name="Brown C.T."/>
            <person name="Hug L.A."/>
            <person name="Sharon I."/>
            <person name="Castelle C.J."/>
            <person name="Probst A.J."/>
            <person name="Thomas B.C."/>
            <person name="Singh A."/>
            <person name="Wilkins M.J."/>
            <person name="Karaoz U."/>
            <person name="Brodie E.L."/>
            <person name="Williams K.H."/>
            <person name="Hubbard S.S."/>
            <person name="Banfield J.F."/>
        </authorList>
    </citation>
    <scope>NUCLEOTIDE SEQUENCE [LARGE SCALE GENOMIC DNA]</scope>
</reference>
<dbReference type="SUPFAM" id="SSF56024">
    <property type="entry name" value="Phospholipase D/nuclease"/>
    <property type="match status" value="2"/>
</dbReference>
<evidence type="ECO:0000313" key="2">
    <source>
        <dbReference type="EMBL" id="OHA31908.1"/>
    </source>
</evidence>
<dbReference type="Gene3D" id="3.30.870.10">
    <property type="entry name" value="Endonuclease Chain A"/>
    <property type="match status" value="2"/>
</dbReference>
<dbReference type="STRING" id="1802319.A2928_02195"/>
<feature type="domain" description="PLD phosphodiesterase" evidence="1">
    <location>
        <begin position="271"/>
        <end position="298"/>
    </location>
</feature>